<protein>
    <submittedName>
        <fullName evidence="13">Solute carrier family 49 member 4</fullName>
    </submittedName>
</protein>
<comment type="subcellular location">
    <subcellularLocation>
        <location evidence="1">Lysosome membrane</location>
        <topology evidence="1">Multi-pass membrane protein</topology>
    </subcellularLocation>
</comment>
<dbReference type="Gene3D" id="1.20.1250.20">
    <property type="entry name" value="MFS general substrate transporter like domains"/>
    <property type="match status" value="1"/>
</dbReference>
<dbReference type="InterPro" id="IPR036259">
    <property type="entry name" value="MFS_trans_sf"/>
</dbReference>
<comment type="function">
    <text evidence="9">Mediates H(+)-dependent pyridoxine transport.</text>
</comment>
<evidence type="ECO:0000256" key="4">
    <source>
        <dbReference type="ARBA" id="ARBA00022692"/>
    </source>
</evidence>
<feature type="transmembrane region" description="Helical" evidence="12">
    <location>
        <begin position="435"/>
        <end position="458"/>
    </location>
</feature>
<dbReference type="Ensembl" id="ENSSTUT00000111278.1">
    <property type="protein sequence ID" value="ENSSTUP00000103779.1"/>
    <property type="gene ID" value="ENSSTUG00000046331.1"/>
</dbReference>
<evidence type="ECO:0000256" key="9">
    <source>
        <dbReference type="ARBA" id="ARBA00037192"/>
    </source>
</evidence>
<proteinExistence type="inferred from homology"/>
<evidence type="ECO:0000256" key="8">
    <source>
        <dbReference type="ARBA" id="ARBA00023228"/>
    </source>
</evidence>
<dbReference type="Proteomes" id="UP000472277">
    <property type="component" value="Chromosome 20"/>
</dbReference>
<evidence type="ECO:0000256" key="10">
    <source>
        <dbReference type="ARBA" id="ARBA00048410"/>
    </source>
</evidence>
<keyword evidence="4 12" id="KW-0812">Transmembrane</keyword>
<feature type="transmembrane region" description="Helical" evidence="12">
    <location>
        <begin position="283"/>
        <end position="303"/>
    </location>
</feature>
<name>A0A674E7H2_SALTR</name>
<accession>A0A674E7H2</accession>
<keyword evidence="7" id="KW-0325">Glycoprotein</keyword>
<feature type="transmembrane region" description="Helical" evidence="12">
    <location>
        <begin position="329"/>
        <end position="350"/>
    </location>
</feature>
<evidence type="ECO:0000256" key="5">
    <source>
        <dbReference type="ARBA" id="ARBA00022989"/>
    </source>
</evidence>
<organism evidence="13 14">
    <name type="scientific">Salmo trutta</name>
    <name type="common">Brown trout</name>
    <dbReference type="NCBI Taxonomy" id="8032"/>
    <lineage>
        <taxon>Eukaryota</taxon>
        <taxon>Metazoa</taxon>
        <taxon>Chordata</taxon>
        <taxon>Craniata</taxon>
        <taxon>Vertebrata</taxon>
        <taxon>Euteleostomi</taxon>
        <taxon>Actinopterygii</taxon>
        <taxon>Neopterygii</taxon>
        <taxon>Teleostei</taxon>
        <taxon>Protacanthopterygii</taxon>
        <taxon>Salmoniformes</taxon>
        <taxon>Salmonidae</taxon>
        <taxon>Salmoninae</taxon>
        <taxon>Salmo</taxon>
    </lineage>
</organism>
<feature type="compositionally biased region" description="Basic and acidic residues" evidence="11">
    <location>
        <begin position="519"/>
        <end position="534"/>
    </location>
</feature>
<evidence type="ECO:0000256" key="7">
    <source>
        <dbReference type="ARBA" id="ARBA00023180"/>
    </source>
</evidence>
<keyword evidence="6 12" id="KW-0472">Membrane</keyword>
<evidence type="ECO:0000256" key="6">
    <source>
        <dbReference type="ARBA" id="ARBA00023136"/>
    </source>
</evidence>
<keyword evidence="14" id="KW-1185">Reference proteome</keyword>
<feature type="transmembrane region" description="Helical" evidence="12">
    <location>
        <begin position="370"/>
        <end position="389"/>
    </location>
</feature>
<dbReference type="InterPro" id="IPR049680">
    <property type="entry name" value="FLVCR1-2_SLC49-like"/>
</dbReference>
<dbReference type="FunCoup" id="A0A674E7H2">
    <property type="interactions" value="161"/>
</dbReference>
<feature type="transmembrane region" description="Helical" evidence="12">
    <location>
        <begin position="137"/>
        <end position="158"/>
    </location>
</feature>
<feature type="transmembrane region" description="Helical" evidence="12">
    <location>
        <begin position="204"/>
        <end position="222"/>
    </location>
</feature>
<evidence type="ECO:0000313" key="13">
    <source>
        <dbReference type="Ensembl" id="ENSSTUP00000103779.1"/>
    </source>
</evidence>
<keyword evidence="3" id="KW-0813">Transport</keyword>
<evidence type="ECO:0000256" key="1">
    <source>
        <dbReference type="ARBA" id="ARBA00004155"/>
    </source>
</evidence>
<evidence type="ECO:0000256" key="12">
    <source>
        <dbReference type="SAM" id="Phobius"/>
    </source>
</evidence>
<evidence type="ECO:0000256" key="11">
    <source>
        <dbReference type="SAM" id="MobiDB-lite"/>
    </source>
</evidence>
<reference evidence="13" key="1">
    <citation type="submission" date="2025-08" db="UniProtKB">
        <authorList>
            <consortium name="Ensembl"/>
        </authorList>
    </citation>
    <scope>IDENTIFICATION</scope>
</reference>
<feature type="transmembrane region" description="Helical" evidence="12">
    <location>
        <begin position="470"/>
        <end position="491"/>
    </location>
</feature>
<feature type="compositionally biased region" description="Low complexity" evidence="11">
    <location>
        <begin position="507"/>
        <end position="518"/>
    </location>
</feature>
<dbReference type="CDD" id="cd17397">
    <property type="entry name" value="MFS_DIRC2"/>
    <property type="match status" value="1"/>
</dbReference>
<comment type="similarity">
    <text evidence="2">Belongs to the major facilitator superfamily.</text>
</comment>
<feature type="region of interest" description="Disordered" evidence="11">
    <location>
        <begin position="500"/>
        <end position="534"/>
    </location>
</feature>
<dbReference type="AlphaFoldDB" id="A0A674E7H2"/>
<dbReference type="SUPFAM" id="SSF103473">
    <property type="entry name" value="MFS general substrate transporter"/>
    <property type="match status" value="1"/>
</dbReference>
<dbReference type="Pfam" id="PF07690">
    <property type="entry name" value="MFS_1"/>
    <property type="match status" value="1"/>
</dbReference>
<dbReference type="GO" id="GO:0022857">
    <property type="term" value="F:transmembrane transporter activity"/>
    <property type="evidence" value="ECO:0007669"/>
    <property type="project" value="InterPro"/>
</dbReference>
<dbReference type="PANTHER" id="PTHR10924">
    <property type="entry name" value="MAJOR FACILITATOR SUPERFAMILY PROTEIN-RELATED"/>
    <property type="match status" value="1"/>
</dbReference>
<reference evidence="13" key="2">
    <citation type="submission" date="2025-09" db="UniProtKB">
        <authorList>
            <consortium name="Ensembl"/>
        </authorList>
    </citation>
    <scope>IDENTIFICATION</scope>
</reference>
<dbReference type="GeneTree" id="ENSGT01030000234625"/>
<feature type="transmembrane region" description="Helical" evidence="12">
    <location>
        <begin position="99"/>
        <end position="117"/>
    </location>
</feature>
<comment type="catalytic activity">
    <reaction evidence="10">
        <text>pyridoxine(out) + n H(+)(out) = pyridoxine(in) + n H(+)(in)</text>
        <dbReference type="Rhea" id="RHEA:76203"/>
        <dbReference type="ChEBI" id="CHEBI:15378"/>
        <dbReference type="ChEBI" id="CHEBI:16709"/>
    </reaction>
</comment>
<feature type="transmembrane region" description="Helical" evidence="12">
    <location>
        <begin position="229"/>
        <end position="252"/>
    </location>
</feature>
<feature type="transmembrane region" description="Helical" evidence="12">
    <location>
        <begin position="165"/>
        <end position="184"/>
    </location>
</feature>
<gene>
    <name evidence="13" type="primary">SLC49A4</name>
    <name evidence="13" type="synonym">slc49a4</name>
</gene>
<dbReference type="InterPro" id="IPR049604">
    <property type="entry name" value="SLC49A4-like"/>
</dbReference>
<dbReference type="PANTHER" id="PTHR10924:SF27">
    <property type="entry name" value="SOLUTE CARRIER FAMILY 49 MEMBER 4"/>
    <property type="match status" value="1"/>
</dbReference>
<dbReference type="InterPro" id="IPR011701">
    <property type="entry name" value="MFS"/>
</dbReference>
<sequence>MTTGLSFKIVTTSVQACAVQLELLQRHGLLLFLWATDIEVIYICCHCVIEYWTSRADYVVSQAMGAASSTEGEREPLIFPPNPETSIQPVYSRVYGRRWLVLTLFSLLAFMQGMVWNTWGPIQNSAIHAYDFAKSDIAVLVLWGPVGFTPWLLFMWLMDKKGLRASLLLSVFFMVMGAALRSVPVPDLQLRRWLIHGGQLLNGLAGPTIMSAGPLLSTTWFAPDQRATATAVASLVSYLGAACSFIVGPLLVPAPNDTTSVMVARAVVSTDTQINHIRDRIQLVLYAEFGMVALLFAAVLFYFPSRPPIPPSVAAASQRLRYSSSICRLLSNFRFLMIALAYAVPTGVMAGWSGVLDMILTPARVSQVDAGWIGFWSVVGGCVFGVAMARFADSIRGMLKLILVLMMAGASLASTWFTLTCLTRLTHLPSTAATLYTSCIVLGIFINSSVPIFFELLIETVYPVPEGITCGVVTFLGNLVTGCLLFFLTFYTTGVSARYSGCPSPSPGSITRPSTSTRTPEEAGRDQKPDLHPERADHRRVQHLAPGSPLCVCLLLRLSILPSADLAPVPAPIQIPLASPSTRPPEEMRRRDQKSYLPQERTGHREVPPTCVSACSSGCLSCTLQNQIPTQHLPQPQLLVCFFGPQHQIQHQFLASSPGPNTSGSRAPLCVCLLLRLSFLHSTEPDPDPAPASAPVTGLFFWSTAPDPAPILGLQP</sequence>
<keyword evidence="8" id="KW-0458">Lysosome</keyword>
<dbReference type="InParanoid" id="A0A674E7H2"/>
<keyword evidence="5 12" id="KW-1133">Transmembrane helix</keyword>
<dbReference type="GO" id="GO:0005765">
    <property type="term" value="C:lysosomal membrane"/>
    <property type="evidence" value="ECO:0007669"/>
    <property type="project" value="UniProtKB-SubCell"/>
</dbReference>
<evidence type="ECO:0000313" key="14">
    <source>
        <dbReference type="Proteomes" id="UP000472277"/>
    </source>
</evidence>
<dbReference type="FunFam" id="1.20.1250.20:FF:000162">
    <property type="entry name" value="disrupted in renal carcinoma protein 2"/>
    <property type="match status" value="1"/>
</dbReference>
<evidence type="ECO:0000256" key="3">
    <source>
        <dbReference type="ARBA" id="ARBA00022448"/>
    </source>
</evidence>
<feature type="transmembrane region" description="Helical" evidence="12">
    <location>
        <begin position="401"/>
        <end position="419"/>
    </location>
</feature>
<evidence type="ECO:0000256" key="2">
    <source>
        <dbReference type="ARBA" id="ARBA00008335"/>
    </source>
</evidence>